<dbReference type="EMBL" id="JH767605">
    <property type="protein sequence ID" value="EON69046.1"/>
    <property type="molecule type" value="Genomic_DNA"/>
</dbReference>
<organism evidence="2 3">
    <name type="scientific">Coniosporium apollinis (strain CBS 100218)</name>
    <name type="common">Rock-inhabiting black yeast</name>
    <dbReference type="NCBI Taxonomy" id="1168221"/>
    <lineage>
        <taxon>Eukaryota</taxon>
        <taxon>Fungi</taxon>
        <taxon>Dikarya</taxon>
        <taxon>Ascomycota</taxon>
        <taxon>Pezizomycotina</taxon>
        <taxon>Dothideomycetes</taxon>
        <taxon>Dothideomycetes incertae sedis</taxon>
        <taxon>Coniosporium</taxon>
    </lineage>
</organism>
<feature type="region of interest" description="Disordered" evidence="1">
    <location>
        <begin position="77"/>
        <end position="104"/>
    </location>
</feature>
<dbReference type="AlphaFoldDB" id="R7Z543"/>
<feature type="compositionally biased region" description="Basic and acidic residues" evidence="1">
    <location>
        <begin position="232"/>
        <end position="242"/>
    </location>
</feature>
<feature type="region of interest" description="Disordered" evidence="1">
    <location>
        <begin position="485"/>
        <end position="602"/>
    </location>
</feature>
<dbReference type="STRING" id="1168221.R7Z543"/>
<dbReference type="Proteomes" id="UP000016924">
    <property type="component" value="Unassembled WGS sequence"/>
</dbReference>
<gene>
    <name evidence="2" type="ORF">W97_08359</name>
</gene>
<feature type="compositionally biased region" description="Polar residues" evidence="1">
    <location>
        <begin position="525"/>
        <end position="534"/>
    </location>
</feature>
<feature type="compositionally biased region" description="Basic and acidic residues" evidence="1">
    <location>
        <begin position="511"/>
        <end position="523"/>
    </location>
</feature>
<evidence type="ECO:0000313" key="3">
    <source>
        <dbReference type="Proteomes" id="UP000016924"/>
    </source>
</evidence>
<feature type="compositionally biased region" description="Acidic residues" evidence="1">
    <location>
        <begin position="578"/>
        <end position="593"/>
    </location>
</feature>
<feature type="region of interest" description="Disordered" evidence="1">
    <location>
        <begin position="717"/>
        <end position="799"/>
    </location>
</feature>
<dbReference type="eggNOG" id="ENOG502SA0I">
    <property type="taxonomic scope" value="Eukaryota"/>
</dbReference>
<keyword evidence="3" id="KW-1185">Reference proteome</keyword>
<evidence type="ECO:0000256" key="1">
    <source>
        <dbReference type="SAM" id="MobiDB-lite"/>
    </source>
</evidence>
<feature type="compositionally biased region" description="Polar residues" evidence="1">
    <location>
        <begin position="95"/>
        <end position="104"/>
    </location>
</feature>
<name>R7Z543_CONA1</name>
<feature type="region of interest" description="Disordered" evidence="1">
    <location>
        <begin position="137"/>
        <end position="197"/>
    </location>
</feature>
<accession>R7Z543</accession>
<sequence length="1136" mass="123842">MAASTSTSAYPHPPEPMVRTASAEGTVLLRHPTADLQSLQGAYVQNVERLEQSAERLSMGSDIAEEIRKMHLEQKLAESRRGSMRSATVDEQRTMPLTRSRNTSTSSYFNSIVDVNSAARCGGYSPGGYVTSPIGSVRSGSWSQSNPSLYGQRSASKSSRLGHVTQLEDGQGGQDATAGDSSIPVSAPRQPRDSSSFSAQYDRIAQEMEQELQSMPANQIQQNGSARSSKRNSRELPADIPDRPPTAASTDTYQQARTLFHDFDGVHYAPTINETIEEGSSGEHSRHTSHSSVLSMLRQLPQPQNGTEPPPGENMVFYPAPVPRMLNLPKRLSKVPDTSIQAKRRTQMLDSLPAEARKSAIWLGDEQRNSYDSVDNTVNKRSPRKSVGNFASLPPQLRASMFFDAQGVSQDVEVKGESAEATLDSILEASAHAPVSAFTDHPFAGHVGDEVYGRAQARRSTVSIMPTSKPENRKSRNSFSLLLGRRSNSSSDQLNKLQKHNSSRLSVGTQLDDHATPNHHMDGVSENTPLQQSTDADDEARPADYRNYPDEDGDGHRDDRSLHSDDDLVGGHVPDHAPDDDDHYVDNEPEPEPESAPFHGPPTTLLAELQLRKAAQKLRNRTAANAFPNGMHSTLLELDAVAQIEKKRRDKHHVTLAWEDPATKHEERDSDDEDVPLGMLFPSRDGLINKKGVPTQANGMRDWDRPLGLIERRELEDNEPLSSRRNRLRGVDPNAIRRDPSPAKRPMDAPLAPPRSPDLHLAGQPDAPKEADDEEETLAQRKQRLKEKEHLDEAISSVKPKSVSGDFASEMLSRLGVPKKTPSPSPLPSPKAPVNEEEETLGQRRARLRAEAVANGMGMERKISGGSAGAANTNTNNNLAVPSTSRPALRPSRSMADLLLSNPIGANAARKVSSEALTAALTPGTLLHQSEQTQAKHRAQIYDTNKRSSSYGLDKPLVDVQGPSGPQNTSTGFKGGAYNSGTGGAGVSPGLGLGAGVPNCFPVSAPVTGMYANGNQSGYFGAMAPNPMNTGASTAFPQASGFGYPAMAGQQMGMNPFMYPQQLQMQQMQQMMGGMGYPPQMAMQMRMAQQQQQQHMQQMQMQMQQMGMMQTGMVQEQPMDSGQRDLIDRWRMSVMP</sequence>
<dbReference type="OMA" id="DGAHCET"/>
<dbReference type="RefSeq" id="XP_007784363.1">
    <property type="nucleotide sequence ID" value="XM_007786173.1"/>
</dbReference>
<feature type="compositionally biased region" description="Low complexity" evidence="1">
    <location>
        <begin position="869"/>
        <end position="878"/>
    </location>
</feature>
<feature type="region of interest" description="Disordered" evidence="1">
    <location>
        <begin position="216"/>
        <end position="251"/>
    </location>
</feature>
<dbReference type="GeneID" id="19905670"/>
<proteinExistence type="predicted"/>
<feature type="compositionally biased region" description="Polar residues" evidence="1">
    <location>
        <begin position="216"/>
        <end position="227"/>
    </location>
</feature>
<evidence type="ECO:0000313" key="2">
    <source>
        <dbReference type="EMBL" id="EON69046.1"/>
    </source>
</evidence>
<feature type="compositionally biased region" description="Basic and acidic residues" evidence="1">
    <location>
        <begin position="539"/>
        <end position="566"/>
    </location>
</feature>
<feature type="region of interest" description="Disordered" evidence="1">
    <location>
        <begin position="815"/>
        <end position="843"/>
    </location>
</feature>
<feature type="compositionally biased region" description="Basic and acidic residues" evidence="1">
    <location>
        <begin position="735"/>
        <end position="747"/>
    </location>
</feature>
<dbReference type="HOGENOM" id="CLU_001373_0_0_1"/>
<feature type="region of interest" description="Disordered" evidence="1">
    <location>
        <begin position="866"/>
        <end position="889"/>
    </location>
</feature>
<feature type="compositionally biased region" description="Polar residues" evidence="1">
    <location>
        <begin position="138"/>
        <end position="159"/>
    </location>
</feature>
<reference evidence="3" key="1">
    <citation type="submission" date="2012-06" db="EMBL/GenBank/DDBJ databases">
        <title>The genome sequence of Coniosporium apollinis CBS 100218.</title>
        <authorList>
            <consortium name="The Broad Institute Genome Sequencing Platform"/>
            <person name="Cuomo C."/>
            <person name="Gorbushina A."/>
            <person name="Noack S."/>
            <person name="Walker B."/>
            <person name="Young S.K."/>
            <person name="Zeng Q."/>
            <person name="Gargeya S."/>
            <person name="Fitzgerald M."/>
            <person name="Haas B."/>
            <person name="Abouelleil A."/>
            <person name="Alvarado L."/>
            <person name="Arachchi H.M."/>
            <person name="Berlin A.M."/>
            <person name="Chapman S.B."/>
            <person name="Goldberg J."/>
            <person name="Griggs A."/>
            <person name="Gujja S."/>
            <person name="Hansen M."/>
            <person name="Howarth C."/>
            <person name="Imamovic A."/>
            <person name="Larimer J."/>
            <person name="McCowan C."/>
            <person name="Montmayeur A."/>
            <person name="Murphy C."/>
            <person name="Neiman D."/>
            <person name="Pearson M."/>
            <person name="Priest M."/>
            <person name="Roberts A."/>
            <person name="Saif S."/>
            <person name="Shea T."/>
            <person name="Sisk P."/>
            <person name="Sykes S."/>
            <person name="Wortman J."/>
            <person name="Nusbaum C."/>
            <person name="Birren B."/>
        </authorList>
    </citation>
    <scope>NUCLEOTIDE SEQUENCE [LARGE SCALE GENOMIC DNA]</scope>
    <source>
        <strain evidence="3">CBS 100218</strain>
    </source>
</reference>
<feature type="compositionally biased region" description="Pro residues" evidence="1">
    <location>
        <begin position="821"/>
        <end position="831"/>
    </location>
</feature>
<dbReference type="OrthoDB" id="5288142at2759"/>
<protein>
    <submittedName>
        <fullName evidence="2">Uncharacterized protein</fullName>
    </submittedName>
</protein>